<keyword evidence="1" id="KW-0812">Transmembrane</keyword>
<comment type="caution">
    <text evidence="2">The sequence shown here is derived from an EMBL/GenBank/DDBJ whole genome shotgun (WGS) entry which is preliminary data.</text>
</comment>
<keyword evidence="1" id="KW-1133">Transmembrane helix</keyword>
<evidence type="ECO:0000313" key="3">
    <source>
        <dbReference type="Proteomes" id="UP000824193"/>
    </source>
</evidence>
<accession>A0A9D1V3Y8</accession>
<evidence type="ECO:0000256" key="1">
    <source>
        <dbReference type="SAM" id="Phobius"/>
    </source>
</evidence>
<reference evidence="2" key="2">
    <citation type="submission" date="2021-04" db="EMBL/GenBank/DDBJ databases">
        <authorList>
            <person name="Gilroy R."/>
        </authorList>
    </citation>
    <scope>NUCLEOTIDE SEQUENCE</scope>
    <source>
        <strain evidence="2">2239</strain>
    </source>
</reference>
<proteinExistence type="predicted"/>
<gene>
    <name evidence="2" type="ORF">H9865_05995</name>
</gene>
<feature type="transmembrane region" description="Helical" evidence="1">
    <location>
        <begin position="6"/>
        <end position="31"/>
    </location>
</feature>
<name>A0A9D1V3Y8_9FIRM</name>
<evidence type="ECO:0000313" key="2">
    <source>
        <dbReference type="EMBL" id="HIX05638.1"/>
    </source>
</evidence>
<organism evidence="2 3">
    <name type="scientific">Candidatus Allofournierella pullicola</name>
    <dbReference type="NCBI Taxonomy" id="2838596"/>
    <lineage>
        <taxon>Bacteria</taxon>
        <taxon>Bacillati</taxon>
        <taxon>Bacillota</taxon>
        <taxon>Clostridia</taxon>
        <taxon>Eubacteriales</taxon>
        <taxon>Oscillospiraceae</taxon>
        <taxon>Allofournierella</taxon>
    </lineage>
</organism>
<sequence length="60" mass="7155">MPWNELFWFLVLLTAVTLLGQLWFHFVEWLLAKAKRLLFRHSQPPAWHTLPGETEDDNGH</sequence>
<reference evidence="2" key="1">
    <citation type="journal article" date="2021" name="PeerJ">
        <title>Extensive microbial diversity within the chicken gut microbiome revealed by metagenomics and culture.</title>
        <authorList>
            <person name="Gilroy R."/>
            <person name="Ravi A."/>
            <person name="Getino M."/>
            <person name="Pursley I."/>
            <person name="Horton D.L."/>
            <person name="Alikhan N.F."/>
            <person name="Baker D."/>
            <person name="Gharbi K."/>
            <person name="Hall N."/>
            <person name="Watson M."/>
            <person name="Adriaenssens E.M."/>
            <person name="Foster-Nyarko E."/>
            <person name="Jarju S."/>
            <person name="Secka A."/>
            <person name="Antonio M."/>
            <person name="Oren A."/>
            <person name="Chaudhuri R.R."/>
            <person name="La Ragione R."/>
            <person name="Hildebrand F."/>
            <person name="Pallen M.J."/>
        </authorList>
    </citation>
    <scope>NUCLEOTIDE SEQUENCE</scope>
    <source>
        <strain evidence="2">2239</strain>
    </source>
</reference>
<dbReference type="AlphaFoldDB" id="A0A9D1V3Y8"/>
<keyword evidence="1" id="KW-0472">Membrane</keyword>
<dbReference type="Proteomes" id="UP000824193">
    <property type="component" value="Unassembled WGS sequence"/>
</dbReference>
<dbReference type="EMBL" id="DXFW01000018">
    <property type="protein sequence ID" value="HIX05638.1"/>
    <property type="molecule type" value="Genomic_DNA"/>
</dbReference>
<protein>
    <submittedName>
        <fullName evidence="2">Uncharacterized protein</fullName>
    </submittedName>
</protein>